<gene>
    <name evidence="5" type="ORF">LCGC14_0634890</name>
</gene>
<dbReference type="AlphaFoldDB" id="A0A0F9TMA4"/>
<evidence type="ECO:0000256" key="1">
    <source>
        <dbReference type="ARBA" id="ARBA00004496"/>
    </source>
</evidence>
<dbReference type="InterPro" id="IPR001020">
    <property type="entry name" value="PTS_HPr_His_P_site"/>
</dbReference>
<dbReference type="InterPro" id="IPR035895">
    <property type="entry name" value="HPr-like_sf"/>
</dbReference>
<keyword evidence="2" id="KW-0963">Cytoplasm</keyword>
<reference evidence="5" key="1">
    <citation type="journal article" date="2015" name="Nature">
        <title>Complex archaea that bridge the gap between prokaryotes and eukaryotes.</title>
        <authorList>
            <person name="Spang A."/>
            <person name="Saw J.H."/>
            <person name="Jorgensen S.L."/>
            <person name="Zaremba-Niedzwiedzka K."/>
            <person name="Martijn J."/>
            <person name="Lind A.E."/>
            <person name="van Eijk R."/>
            <person name="Schleper C."/>
            <person name="Guy L."/>
            <person name="Ettema T.J."/>
        </authorList>
    </citation>
    <scope>NUCLEOTIDE SEQUENCE</scope>
</reference>
<dbReference type="Gene3D" id="3.30.1340.10">
    <property type="entry name" value="HPr-like"/>
    <property type="match status" value="1"/>
</dbReference>
<keyword evidence="3" id="KW-0598">Phosphotransferase system</keyword>
<evidence type="ECO:0000256" key="2">
    <source>
        <dbReference type="ARBA" id="ARBA00022490"/>
    </source>
</evidence>
<dbReference type="InterPro" id="IPR000032">
    <property type="entry name" value="HPr-like"/>
</dbReference>
<dbReference type="InterPro" id="IPR002114">
    <property type="entry name" value="PTS_HPr_Ser_P_site"/>
</dbReference>
<name>A0A0F9TMA4_9ZZZZ</name>
<protein>
    <recommendedName>
        <fullName evidence="4">HPr domain-containing protein</fullName>
    </recommendedName>
</protein>
<evidence type="ECO:0000313" key="5">
    <source>
        <dbReference type="EMBL" id="KKN50226.1"/>
    </source>
</evidence>
<proteinExistence type="predicted"/>
<evidence type="ECO:0000259" key="4">
    <source>
        <dbReference type="PROSITE" id="PS51350"/>
    </source>
</evidence>
<dbReference type="Pfam" id="PF00381">
    <property type="entry name" value="PTS-HPr"/>
    <property type="match status" value="1"/>
</dbReference>
<dbReference type="PANTHER" id="PTHR33705">
    <property type="entry name" value="PHOSPHOCARRIER PROTEIN HPR"/>
    <property type="match status" value="1"/>
</dbReference>
<dbReference type="PROSITE" id="PS00589">
    <property type="entry name" value="PTS_HPR_SER"/>
    <property type="match status" value="1"/>
</dbReference>
<feature type="domain" description="HPr" evidence="4">
    <location>
        <begin position="1"/>
        <end position="88"/>
    </location>
</feature>
<comment type="caution">
    <text evidence="5">The sequence shown here is derived from an EMBL/GenBank/DDBJ whole genome shotgun (WGS) entry which is preliminary data.</text>
</comment>
<dbReference type="InterPro" id="IPR050399">
    <property type="entry name" value="HPr"/>
</dbReference>
<dbReference type="EMBL" id="LAZR01001126">
    <property type="protein sequence ID" value="KKN50226.1"/>
    <property type="molecule type" value="Genomic_DNA"/>
</dbReference>
<dbReference type="NCBIfam" id="TIGR01003">
    <property type="entry name" value="PTS_HPr_family"/>
    <property type="match status" value="1"/>
</dbReference>
<dbReference type="PROSITE" id="PS51350">
    <property type="entry name" value="PTS_HPR_DOM"/>
    <property type="match status" value="1"/>
</dbReference>
<dbReference type="GO" id="GO:0005737">
    <property type="term" value="C:cytoplasm"/>
    <property type="evidence" value="ECO:0007669"/>
    <property type="project" value="UniProtKB-SubCell"/>
</dbReference>
<comment type="subcellular location">
    <subcellularLocation>
        <location evidence="1">Cytoplasm</location>
    </subcellularLocation>
</comment>
<dbReference type="CDD" id="cd00367">
    <property type="entry name" value="PTS-HPr_like"/>
    <property type="match status" value="1"/>
</dbReference>
<sequence>MLKKKITVKNKLGLHARAAVKFVNLANCFGSSVKIEKDGSEIDGKSILGILTLAAVKGSQITLIVSGKDQAAALKALVALINNKFQEEK</sequence>
<evidence type="ECO:0000256" key="3">
    <source>
        <dbReference type="ARBA" id="ARBA00022683"/>
    </source>
</evidence>
<organism evidence="5">
    <name type="scientific">marine sediment metagenome</name>
    <dbReference type="NCBI Taxonomy" id="412755"/>
    <lineage>
        <taxon>unclassified sequences</taxon>
        <taxon>metagenomes</taxon>
        <taxon>ecological metagenomes</taxon>
    </lineage>
</organism>
<dbReference type="GO" id="GO:0009401">
    <property type="term" value="P:phosphoenolpyruvate-dependent sugar phosphotransferase system"/>
    <property type="evidence" value="ECO:0007669"/>
    <property type="project" value="UniProtKB-KW"/>
</dbReference>
<dbReference type="PANTHER" id="PTHR33705:SF2">
    <property type="entry name" value="PHOSPHOCARRIER PROTEIN NPR"/>
    <property type="match status" value="1"/>
</dbReference>
<dbReference type="SUPFAM" id="SSF55594">
    <property type="entry name" value="HPr-like"/>
    <property type="match status" value="1"/>
</dbReference>
<accession>A0A0F9TMA4</accession>
<dbReference type="PROSITE" id="PS00369">
    <property type="entry name" value="PTS_HPR_HIS"/>
    <property type="match status" value="1"/>
</dbReference>
<dbReference type="PRINTS" id="PR00107">
    <property type="entry name" value="PHOSPHOCPHPR"/>
</dbReference>